<name>A0A6J5NW10_9CAUD</name>
<evidence type="ECO:0000313" key="1">
    <source>
        <dbReference type="EMBL" id="CAB4161255.1"/>
    </source>
</evidence>
<organism evidence="1">
    <name type="scientific">uncultured Caudovirales phage</name>
    <dbReference type="NCBI Taxonomy" id="2100421"/>
    <lineage>
        <taxon>Viruses</taxon>
        <taxon>Duplodnaviria</taxon>
        <taxon>Heunggongvirae</taxon>
        <taxon>Uroviricota</taxon>
        <taxon>Caudoviricetes</taxon>
        <taxon>Peduoviridae</taxon>
        <taxon>Maltschvirus</taxon>
        <taxon>Maltschvirus maltsch</taxon>
    </lineage>
</organism>
<gene>
    <name evidence="1" type="ORF">UFOVP770_36</name>
</gene>
<sequence length="36" mass="4436">MERHLDPDAYLDEMDRLDQLEEEAQHKLNQQEKHDD</sequence>
<protein>
    <submittedName>
        <fullName evidence="1">Uncharacterized protein</fullName>
    </submittedName>
</protein>
<dbReference type="EMBL" id="LR796715">
    <property type="protein sequence ID" value="CAB4161255.1"/>
    <property type="molecule type" value="Genomic_DNA"/>
</dbReference>
<reference evidence="1" key="1">
    <citation type="submission" date="2020-04" db="EMBL/GenBank/DDBJ databases">
        <authorList>
            <person name="Chiriac C."/>
            <person name="Salcher M."/>
            <person name="Ghai R."/>
            <person name="Kavagutti S V."/>
        </authorList>
    </citation>
    <scope>NUCLEOTIDE SEQUENCE</scope>
</reference>
<accession>A0A6J5NW10</accession>
<proteinExistence type="predicted"/>